<accession>A0A848F9V2</accession>
<evidence type="ECO:0008006" key="4">
    <source>
        <dbReference type="Google" id="ProtNLM"/>
    </source>
</evidence>
<evidence type="ECO:0000313" key="3">
    <source>
        <dbReference type="Proteomes" id="UP000574067"/>
    </source>
</evidence>
<dbReference type="AlphaFoldDB" id="A0A848F9V2"/>
<organism evidence="2 3">
    <name type="scientific">Azohydromonas caseinilytica</name>
    <dbReference type="NCBI Taxonomy" id="2728836"/>
    <lineage>
        <taxon>Bacteria</taxon>
        <taxon>Pseudomonadati</taxon>
        <taxon>Pseudomonadota</taxon>
        <taxon>Betaproteobacteria</taxon>
        <taxon>Burkholderiales</taxon>
        <taxon>Sphaerotilaceae</taxon>
        <taxon>Azohydromonas</taxon>
    </lineage>
</organism>
<evidence type="ECO:0000256" key="1">
    <source>
        <dbReference type="SAM" id="MobiDB-lite"/>
    </source>
</evidence>
<sequence length="185" mass="20888">MSQTIRIPDSLLALAQREAELMSRTVVQQLEHWARLGLALEASGVTASQVRHLLDMEMGRRLDLPSRSLRREEPLPEERPRDSGWSGADEEPERTSGNGADEEFDEDYSDEEVAVAITCISGVLSLEEGADEADLSERELRRLMAGLLRRRRHMSLSELEDLSPERRLQLATEIAFAEHAARGRR</sequence>
<name>A0A848F9V2_9BURK</name>
<dbReference type="EMBL" id="JABBFW010000004">
    <property type="protein sequence ID" value="NML14781.1"/>
    <property type="molecule type" value="Genomic_DNA"/>
</dbReference>
<dbReference type="Proteomes" id="UP000574067">
    <property type="component" value="Unassembled WGS sequence"/>
</dbReference>
<dbReference type="InterPro" id="IPR021831">
    <property type="entry name" value="ParD-like"/>
</dbReference>
<gene>
    <name evidence="2" type="ORF">HHL10_07310</name>
</gene>
<comment type="caution">
    <text evidence="2">The sequence shown here is derived from an EMBL/GenBank/DDBJ whole genome shotgun (WGS) entry which is preliminary data.</text>
</comment>
<feature type="compositionally biased region" description="Basic and acidic residues" evidence="1">
    <location>
        <begin position="65"/>
        <end position="82"/>
    </location>
</feature>
<keyword evidence="3" id="KW-1185">Reference proteome</keyword>
<dbReference type="Pfam" id="PF11903">
    <property type="entry name" value="ParD_like"/>
    <property type="match status" value="1"/>
</dbReference>
<feature type="region of interest" description="Disordered" evidence="1">
    <location>
        <begin position="65"/>
        <end position="107"/>
    </location>
</feature>
<protein>
    <recommendedName>
        <fullName evidence="4">ParD-like antitoxin of type II toxin-antitoxin system</fullName>
    </recommendedName>
</protein>
<dbReference type="RefSeq" id="WP_169159696.1">
    <property type="nucleotide sequence ID" value="NZ_JABBFW010000004.1"/>
</dbReference>
<evidence type="ECO:0000313" key="2">
    <source>
        <dbReference type="EMBL" id="NML14781.1"/>
    </source>
</evidence>
<proteinExistence type="predicted"/>
<reference evidence="2 3" key="1">
    <citation type="submission" date="2020-04" db="EMBL/GenBank/DDBJ databases">
        <title>Azohydromonas sp. isolated from soil.</title>
        <authorList>
            <person name="Dahal R.H."/>
        </authorList>
    </citation>
    <scope>NUCLEOTIDE SEQUENCE [LARGE SCALE GENOMIC DNA]</scope>
    <source>
        <strain evidence="2 3">G-1-1-14</strain>
    </source>
</reference>